<dbReference type="PANTHER" id="PTHR34653">
    <property type="match status" value="1"/>
</dbReference>
<dbReference type="HAMAP" id="MF_00724">
    <property type="entry name" value="FliE"/>
    <property type="match status" value="1"/>
</dbReference>
<evidence type="ECO:0000256" key="4">
    <source>
        <dbReference type="HAMAP-Rule" id="MF_00724"/>
    </source>
</evidence>
<gene>
    <name evidence="4" type="primary">fliE</name>
    <name evidence="5" type="ORF">BVIRIDIS_04510</name>
</gene>
<dbReference type="PANTHER" id="PTHR34653:SF1">
    <property type="entry name" value="FLAGELLAR HOOK-BASAL BODY COMPLEX PROTEIN FLIE"/>
    <property type="match status" value="1"/>
</dbReference>
<keyword evidence="5" id="KW-0966">Cell projection</keyword>
<sequence>MSTASLVANAYAAAARAANSGDYTPAPLRDTKAGFDDSSSAGFSAMLENTLANTIAAGRASDHKAQALIAGKADIVDVVTAVAETEVAIESMVSIRDKVIQAYQEIMQMPI</sequence>
<name>A0A0P0IY45_BLAVI</name>
<dbReference type="GO" id="GO:0005198">
    <property type="term" value="F:structural molecule activity"/>
    <property type="evidence" value="ECO:0007669"/>
    <property type="project" value="InterPro"/>
</dbReference>
<dbReference type="RefSeq" id="WP_082417330.1">
    <property type="nucleotide sequence ID" value="NZ_AP014854.2"/>
</dbReference>
<dbReference type="EMBL" id="LN907867">
    <property type="protein sequence ID" value="CUU41460.1"/>
    <property type="molecule type" value="Genomic_DNA"/>
</dbReference>
<evidence type="ECO:0000313" key="6">
    <source>
        <dbReference type="Proteomes" id="UP000065734"/>
    </source>
</evidence>
<proteinExistence type="inferred from homology"/>
<keyword evidence="5" id="KW-0282">Flagellum</keyword>
<dbReference type="GO" id="GO:0071973">
    <property type="term" value="P:bacterial-type flagellum-dependent cell motility"/>
    <property type="evidence" value="ECO:0007669"/>
    <property type="project" value="InterPro"/>
</dbReference>
<dbReference type="AlphaFoldDB" id="A0A0P0IY45"/>
<organism evidence="5 6">
    <name type="scientific">Blastochloris viridis</name>
    <name type="common">Rhodopseudomonas viridis</name>
    <dbReference type="NCBI Taxonomy" id="1079"/>
    <lineage>
        <taxon>Bacteria</taxon>
        <taxon>Pseudomonadati</taxon>
        <taxon>Pseudomonadota</taxon>
        <taxon>Alphaproteobacteria</taxon>
        <taxon>Hyphomicrobiales</taxon>
        <taxon>Blastochloridaceae</taxon>
        <taxon>Blastochloris</taxon>
    </lineage>
</organism>
<dbReference type="GO" id="GO:0009425">
    <property type="term" value="C:bacterial-type flagellum basal body"/>
    <property type="evidence" value="ECO:0007669"/>
    <property type="project" value="UniProtKB-SubCell"/>
</dbReference>
<dbReference type="InterPro" id="IPR001624">
    <property type="entry name" value="FliE"/>
</dbReference>
<dbReference type="STRING" id="1079.BVIR_1008"/>
<dbReference type="Pfam" id="PF02049">
    <property type="entry name" value="FliE"/>
    <property type="match status" value="1"/>
</dbReference>
<dbReference type="GO" id="GO:0003774">
    <property type="term" value="F:cytoskeletal motor activity"/>
    <property type="evidence" value="ECO:0007669"/>
    <property type="project" value="InterPro"/>
</dbReference>
<dbReference type="Proteomes" id="UP000065734">
    <property type="component" value="Chromosome I"/>
</dbReference>
<keyword evidence="3 4" id="KW-0975">Bacterial flagellum</keyword>
<keyword evidence="6" id="KW-1185">Reference proteome</keyword>
<evidence type="ECO:0000256" key="3">
    <source>
        <dbReference type="ARBA" id="ARBA00023143"/>
    </source>
</evidence>
<comment type="similarity">
    <text evidence="2 4">Belongs to the FliE family.</text>
</comment>
<protein>
    <recommendedName>
        <fullName evidence="4">Flagellar hook-basal body complex protein FliE</fullName>
    </recommendedName>
</protein>
<keyword evidence="5" id="KW-0969">Cilium</keyword>
<evidence type="ECO:0000256" key="1">
    <source>
        <dbReference type="ARBA" id="ARBA00004117"/>
    </source>
</evidence>
<evidence type="ECO:0000256" key="2">
    <source>
        <dbReference type="ARBA" id="ARBA00009272"/>
    </source>
</evidence>
<reference evidence="6" key="1">
    <citation type="journal article" date="2016" name="Genome Announc.">
        <title>Revised genome sequence of the purple photosynthetic bacterium Blastochloris viridis.</title>
        <authorList>
            <person name="Liu L.N."/>
            <person name="Faulkner M."/>
            <person name="Liu X."/>
            <person name="Huang F."/>
            <person name="Darby A.C."/>
            <person name="Hall N."/>
        </authorList>
    </citation>
    <scope>NUCLEOTIDE SEQUENCE [LARGE SCALE GENOMIC DNA]</scope>
    <source>
        <strain evidence="6">ATCC 19567 / DSM 133 / F</strain>
    </source>
</reference>
<accession>A0A0P0IY45</accession>
<dbReference type="PATRIC" id="fig|1079.6.peg.1044"/>
<dbReference type="OrthoDB" id="8481852at2"/>
<dbReference type="KEGG" id="bvr:BVIR_1008"/>
<evidence type="ECO:0000313" key="5">
    <source>
        <dbReference type="EMBL" id="CUU41460.1"/>
    </source>
</evidence>
<comment type="subcellular location">
    <subcellularLocation>
        <location evidence="1 4">Bacterial flagellum basal body</location>
    </subcellularLocation>
</comment>